<accession>A0A6V7GSX6</accession>
<feature type="region of interest" description="Disordered" evidence="1">
    <location>
        <begin position="1"/>
        <end position="46"/>
    </location>
</feature>
<dbReference type="AlphaFoldDB" id="A0A6V7GSX6"/>
<feature type="compositionally biased region" description="Acidic residues" evidence="1">
    <location>
        <begin position="17"/>
        <end position="28"/>
    </location>
</feature>
<feature type="non-terminal residue" evidence="2">
    <location>
        <position position="60"/>
    </location>
</feature>
<organism evidence="2 3">
    <name type="scientific">Heterotrigona itama</name>
    <dbReference type="NCBI Taxonomy" id="395501"/>
    <lineage>
        <taxon>Eukaryota</taxon>
        <taxon>Metazoa</taxon>
        <taxon>Ecdysozoa</taxon>
        <taxon>Arthropoda</taxon>
        <taxon>Hexapoda</taxon>
        <taxon>Insecta</taxon>
        <taxon>Pterygota</taxon>
        <taxon>Neoptera</taxon>
        <taxon>Endopterygota</taxon>
        <taxon>Hymenoptera</taxon>
        <taxon>Apocrita</taxon>
        <taxon>Aculeata</taxon>
        <taxon>Apoidea</taxon>
        <taxon>Anthophila</taxon>
        <taxon>Apidae</taxon>
        <taxon>Heterotrigona</taxon>
    </lineage>
</organism>
<evidence type="ECO:0000313" key="3">
    <source>
        <dbReference type="Proteomes" id="UP000752696"/>
    </source>
</evidence>
<feature type="non-terminal residue" evidence="2">
    <location>
        <position position="1"/>
    </location>
</feature>
<reference evidence="2" key="1">
    <citation type="submission" date="2020-07" db="EMBL/GenBank/DDBJ databases">
        <authorList>
            <person name="Nazaruddin N."/>
        </authorList>
    </citation>
    <scope>NUCLEOTIDE SEQUENCE</scope>
</reference>
<dbReference type="Proteomes" id="UP000752696">
    <property type="component" value="Unassembled WGS sequence"/>
</dbReference>
<proteinExistence type="predicted"/>
<name>A0A6V7GSX6_9HYME</name>
<keyword evidence="3" id="KW-1185">Reference proteome</keyword>
<dbReference type="EMBL" id="CAJDYZ010000714">
    <property type="protein sequence ID" value="CAD1468531.1"/>
    <property type="molecule type" value="Genomic_DNA"/>
</dbReference>
<gene>
    <name evidence="2" type="ORF">MHI_LOCUS52581</name>
</gene>
<comment type="caution">
    <text evidence="2">The sequence shown here is derived from an EMBL/GenBank/DDBJ whole genome shotgun (WGS) entry which is preliminary data.</text>
</comment>
<protein>
    <submittedName>
        <fullName evidence="2">Uncharacterized protein</fullName>
    </submittedName>
</protein>
<evidence type="ECO:0000256" key="1">
    <source>
        <dbReference type="SAM" id="MobiDB-lite"/>
    </source>
</evidence>
<sequence>NGERAPADLQPLGDVSNAEENEEEEEEEERKTERRAVGAMEAQDRPSVTEICETHCARQR</sequence>
<dbReference type="OrthoDB" id="10584570at2759"/>
<evidence type="ECO:0000313" key="2">
    <source>
        <dbReference type="EMBL" id="CAD1468531.1"/>
    </source>
</evidence>